<reference evidence="2 3" key="1">
    <citation type="journal article" date="2013" name="Genome Biol.">
        <title>Genome of Acanthamoeba castellanii highlights extensive lateral gene transfer and early evolution of tyrosine kinase signaling.</title>
        <authorList>
            <person name="Clarke M."/>
            <person name="Lohan A.J."/>
            <person name="Liu B."/>
            <person name="Lagkouvardos I."/>
            <person name="Roy S."/>
            <person name="Zafar N."/>
            <person name="Bertelli C."/>
            <person name="Schilde C."/>
            <person name="Kianianmomeni A."/>
            <person name="Burglin T.R."/>
            <person name="Frech C."/>
            <person name="Turcotte B."/>
            <person name="Kopec K.O."/>
            <person name="Synnott J.M."/>
            <person name="Choo C."/>
            <person name="Paponov I."/>
            <person name="Finkler A."/>
            <person name="Soon Heng Tan C."/>
            <person name="Hutchins A.P."/>
            <person name="Weinmeier T."/>
            <person name="Rattei T."/>
            <person name="Chu J.S."/>
            <person name="Gimenez G."/>
            <person name="Irimia M."/>
            <person name="Rigden D.J."/>
            <person name="Fitzpatrick D.A."/>
            <person name="Lorenzo-Morales J."/>
            <person name="Bateman A."/>
            <person name="Chiu C.H."/>
            <person name="Tang P."/>
            <person name="Hegemann P."/>
            <person name="Fromm H."/>
            <person name="Raoult D."/>
            <person name="Greub G."/>
            <person name="Miranda-Saavedra D."/>
            <person name="Chen N."/>
            <person name="Nash P."/>
            <person name="Ginger M.L."/>
            <person name="Horn M."/>
            <person name="Schaap P."/>
            <person name="Caler L."/>
            <person name="Loftus B."/>
        </authorList>
    </citation>
    <scope>NUCLEOTIDE SEQUENCE [LARGE SCALE GENOMIC DNA]</scope>
    <source>
        <strain evidence="2 3">Neff</strain>
    </source>
</reference>
<evidence type="ECO:0000313" key="2">
    <source>
        <dbReference type="EMBL" id="ELR24473.1"/>
    </source>
</evidence>
<dbReference type="VEuPathDB" id="AmoebaDB:ACA1_006060"/>
<feature type="region of interest" description="Disordered" evidence="1">
    <location>
        <begin position="170"/>
        <end position="275"/>
    </location>
</feature>
<feature type="compositionally biased region" description="Low complexity" evidence="1">
    <location>
        <begin position="207"/>
        <end position="243"/>
    </location>
</feature>
<dbReference type="KEGG" id="acan:ACA1_006060"/>
<keyword evidence="3" id="KW-1185">Reference proteome</keyword>
<proteinExistence type="predicted"/>
<gene>
    <name evidence="2" type="ORF">ACA1_006060</name>
</gene>
<dbReference type="GeneID" id="14925497"/>
<dbReference type="EMBL" id="KB007817">
    <property type="protein sequence ID" value="ELR24473.1"/>
    <property type="molecule type" value="Genomic_DNA"/>
</dbReference>
<name>L8HIF5_ACACF</name>
<dbReference type="AlphaFoldDB" id="L8HIF5"/>
<sequence length="308" mass="32656">MGDNVQEKYNQIMTITLQKLETPLRNSEAVLDRIAALLEVNLPQKKKPPATAAQAQQIMIRLTQAENLSNALLFLEGALQQLNYEPPIPLWSPAQNLPDPGVTQTIRSRADLDALLDAISLSGVGAPGQAAGMLYGQPAVAPVVPAPAAAAPPAAVAGRPTQAARPVTYSDFEIDDPRKRDGPTGFSISDSTPKPAPDLSGYIIKRPTTTTTTTTTTTPAPQAVSPTPVVPAALAPSPAAAAPKPSGDPDSLENVSTDDLMKRVPKWTKGPPCSSEEIDEYKAFMVAKYEAEQKVNAEILRRKKLGIS</sequence>
<dbReference type="RefSeq" id="XP_004355047.1">
    <property type="nucleotide sequence ID" value="XM_004354995.1"/>
</dbReference>
<evidence type="ECO:0000313" key="3">
    <source>
        <dbReference type="Proteomes" id="UP000011083"/>
    </source>
</evidence>
<accession>L8HIF5</accession>
<dbReference type="Proteomes" id="UP000011083">
    <property type="component" value="Unassembled WGS sequence"/>
</dbReference>
<organism evidence="2 3">
    <name type="scientific">Acanthamoeba castellanii (strain ATCC 30010 / Neff)</name>
    <dbReference type="NCBI Taxonomy" id="1257118"/>
    <lineage>
        <taxon>Eukaryota</taxon>
        <taxon>Amoebozoa</taxon>
        <taxon>Discosea</taxon>
        <taxon>Longamoebia</taxon>
        <taxon>Centramoebida</taxon>
        <taxon>Acanthamoebidae</taxon>
        <taxon>Acanthamoeba</taxon>
    </lineage>
</organism>
<evidence type="ECO:0000256" key="1">
    <source>
        <dbReference type="SAM" id="MobiDB-lite"/>
    </source>
</evidence>
<protein>
    <submittedName>
        <fullName evidence="2">Uncharacterized protein</fullName>
    </submittedName>
</protein>